<reference evidence="3" key="1">
    <citation type="journal article" date="2019" name="Int. J. Syst. Evol. Microbiol.">
        <title>The Global Catalogue of Microorganisms (GCM) 10K type strain sequencing project: providing services to taxonomists for standard genome sequencing and annotation.</title>
        <authorList>
            <consortium name="The Broad Institute Genomics Platform"/>
            <consortium name="The Broad Institute Genome Sequencing Center for Infectious Disease"/>
            <person name="Wu L."/>
            <person name="Ma J."/>
        </authorList>
    </citation>
    <scope>NUCLEOTIDE SEQUENCE [LARGE SCALE GENOMIC DNA]</scope>
    <source>
        <strain evidence="3">CCUG 54781</strain>
    </source>
</reference>
<accession>A0ABW2LV38</accession>
<sequence length="277" mass="31944">MKLIKKLSCLFTFLTVWSWINAQQFQLKKDSELIKNYQIELIADKNYVFVSENGHVKIPFDEIGTISKIKILNLDNNTAYDLYREELKAAHNYLQFSSGKLIEQVVLTNKKETIIGIEAKGGLMKLYSMPNSSKIVEIPDVDSLYTGKKIKKIRYFMTGGNNTLYNVKTNKMDIRIIPILYTCKSVDCADKKILIPEMEVGFTENSKYLEVNLGQHDIFIDEKFKNLYVGYIAIDYLVVKQKKIEKIGNNKCYNNFPEQHAIRKASVRCPVISVILE</sequence>
<evidence type="ECO:0000313" key="3">
    <source>
        <dbReference type="Proteomes" id="UP001596550"/>
    </source>
</evidence>
<feature type="signal peptide" evidence="1">
    <location>
        <begin position="1"/>
        <end position="22"/>
    </location>
</feature>
<dbReference type="RefSeq" id="WP_378175666.1">
    <property type="nucleotide sequence ID" value="NZ_JBHTCR010000002.1"/>
</dbReference>
<keyword evidence="3" id="KW-1185">Reference proteome</keyword>
<evidence type="ECO:0000256" key="1">
    <source>
        <dbReference type="SAM" id="SignalP"/>
    </source>
</evidence>
<evidence type="ECO:0008006" key="4">
    <source>
        <dbReference type="Google" id="ProtNLM"/>
    </source>
</evidence>
<keyword evidence="1" id="KW-0732">Signal</keyword>
<protein>
    <recommendedName>
        <fullName evidence="4">Gliding motility-associated protein GldM C-terminal domain-containing protein</fullName>
    </recommendedName>
</protein>
<gene>
    <name evidence="2" type="ORF">ACFQO9_06720</name>
</gene>
<dbReference type="Proteomes" id="UP001596550">
    <property type="component" value="Unassembled WGS sequence"/>
</dbReference>
<dbReference type="EMBL" id="JBHTCR010000002">
    <property type="protein sequence ID" value="MFC7346396.1"/>
    <property type="molecule type" value="Genomic_DNA"/>
</dbReference>
<proteinExistence type="predicted"/>
<organism evidence="2 3">
    <name type="scientific">Chryseobacterium zhengzhouense</name>
    <dbReference type="NCBI Taxonomy" id="1636086"/>
    <lineage>
        <taxon>Bacteria</taxon>
        <taxon>Pseudomonadati</taxon>
        <taxon>Bacteroidota</taxon>
        <taxon>Flavobacteriia</taxon>
        <taxon>Flavobacteriales</taxon>
        <taxon>Weeksellaceae</taxon>
        <taxon>Chryseobacterium group</taxon>
        <taxon>Chryseobacterium</taxon>
    </lineage>
</organism>
<evidence type="ECO:0000313" key="2">
    <source>
        <dbReference type="EMBL" id="MFC7346396.1"/>
    </source>
</evidence>
<feature type="chain" id="PRO_5045182039" description="Gliding motility-associated protein GldM C-terminal domain-containing protein" evidence="1">
    <location>
        <begin position="23"/>
        <end position="277"/>
    </location>
</feature>
<comment type="caution">
    <text evidence="2">The sequence shown here is derived from an EMBL/GenBank/DDBJ whole genome shotgun (WGS) entry which is preliminary data.</text>
</comment>
<name>A0ABW2LV38_9FLAO</name>